<evidence type="ECO:0000259" key="1">
    <source>
        <dbReference type="PROSITE" id="PS51787"/>
    </source>
</evidence>
<keyword evidence="3" id="KW-1185">Reference proteome</keyword>
<dbReference type="InterPro" id="IPR003111">
    <property type="entry name" value="Lon_prtase_N"/>
</dbReference>
<dbReference type="PANTHER" id="PTHR46732">
    <property type="entry name" value="ATP-DEPENDENT PROTEASE LA (LON) DOMAIN PROTEIN"/>
    <property type="match status" value="1"/>
</dbReference>
<dbReference type="PROSITE" id="PS51787">
    <property type="entry name" value="LON_N"/>
    <property type="match status" value="1"/>
</dbReference>
<organism evidence="2 3">
    <name type="scientific">Actinomadura litoris</name>
    <dbReference type="NCBI Taxonomy" id="2678616"/>
    <lineage>
        <taxon>Bacteria</taxon>
        <taxon>Bacillati</taxon>
        <taxon>Actinomycetota</taxon>
        <taxon>Actinomycetes</taxon>
        <taxon>Streptosporangiales</taxon>
        <taxon>Thermomonosporaceae</taxon>
        <taxon>Actinomadura</taxon>
    </lineage>
</organism>
<accession>A0A7K1L4Z4</accession>
<comment type="caution">
    <text evidence="2">The sequence shown here is derived from an EMBL/GenBank/DDBJ whole genome shotgun (WGS) entry which is preliminary data.</text>
</comment>
<sequence length="223" mass="24862">MTERLALFPLGTVLFPGLVLPLRLFEGRYRLLIADLLERPEPRRFGVVGIELGHEVGDDGARRLAEVGCVAEVREATPRPDGRYDIVTTGTSRFRLKGLDRSRPYLQGEVEFLPEEPGGDPEPSARRVRRLFRLYRERLRSVGIAPGGDPDDPDLPDDPVRLSYVVAASLVLDGHEKQRLLEAEDAALRLAAERDLLARENRILDALPTIPAGQFLDGSFHPN</sequence>
<dbReference type="Proteomes" id="UP000432015">
    <property type="component" value="Unassembled WGS sequence"/>
</dbReference>
<gene>
    <name evidence="2" type="ORF">GNZ18_22375</name>
</gene>
<dbReference type="SMART" id="SM00464">
    <property type="entry name" value="LON"/>
    <property type="match status" value="1"/>
</dbReference>
<reference evidence="2 3" key="1">
    <citation type="submission" date="2019-11" db="EMBL/GenBank/DDBJ databases">
        <authorList>
            <person name="Cao P."/>
        </authorList>
    </citation>
    <scope>NUCLEOTIDE SEQUENCE [LARGE SCALE GENOMIC DNA]</scope>
    <source>
        <strain evidence="2 3">NEAU-AAG5</strain>
    </source>
</reference>
<protein>
    <submittedName>
        <fullName evidence="2">Peptidase S16</fullName>
    </submittedName>
</protein>
<evidence type="ECO:0000313" key="2">
    <source>
        <dbReference type="EMBL" id="MUN39325.1"/>
    </source>
</evidence>
<dbReference type="Gene3D" id="2.30.130.40">
    <property type="entry name" value="LON domain-like"/>
    <property type="match status" value="1"/>
</dbReference>
<dbReference type="Pfam" id="PF02190">
    <property type="entry name" value="LON_substr_bdg"/>
    <property type="match status" value="1"/>
</dbReference>
<dbReference type="InterPro" id="IPR046336">
    <property type="entry name" value="Lon_prtase_N_sf"/>
</dbReference>
<dbReference type="PANTHER" id="PTHR46732:SF8">
    <property type="entry name" value="ATP-DEPENDENT PROTEASE LA (LON) DOMAIN PROTEIN"/>
    <property type="match status" value="1"/>
</dbReference>
<feature type="domain" description="Lon N-terminal" evidence="1">
    <location>
        <begin position="2"/>
        <end position="201"/>
    </location>
</feature>
<evidence type="ECO:0000313" key="3">
    <source>
        <dbReference type="Proteomes" id="UP000432015"/>
    </source>
</evidence>
<dbReference type="EMBL" id="WOFH01000007">
    <property type="protein sequence ID" value="MUN39325.1"/>
    <property type="molecule type" value="Genomic_DNA"/>
</dbReference>
<name>A0A7K1L4Z4_9ACTN</name>
<dbReference type="InterPro" id="IPR015947">
    <property type="entry name" value="PUA-like_sf"/>
</dbReference>
<dbReference type="RefSeq" id="WP_214617838.1">
    <property type="nucleotide sequence ID" value="NZ_WOFH01000007.1"/>
</dbReference>
<dbReference type="Gene3D" id="1.20.58.1480">
    <property type="match status" value="1"/>
</dbReference>
<proteinExistence type="predicted"/>
<dbReference type="AlphaFoldDB" id="A0A7K1L4Z4"/>
<dbReference type="SUPFAM" id="SSF88697">
    <property type="entry name" value="PUA domain-like"/>
    <property type="match status" value="1"/>
</dbReference>